<comment type="subcellular location">
    <subcellularLocation>
        <location evidence="1">Cytoplasm</location>
    </subcellularLocation>
</comment>
<dbReference type="InterPro" id="IPR018060">
    <property type="entry name" value="HTH_AraC"/>
</dbReference>
<name>A0ABV9FGJ4_9BACL</name>
<dbReference type="Pfam" id="PF17853">
    <property type="entry name" value="GGDEF_2"/>
    <property type="match status" value="1"/>
</dbReference>
<evidence type="ECO:0000256" key="7">
    <source>
        <dbReference type="ARBA" id="ARBA00023163"/>
    </source>
</evidence>
<keyword evidence="7" id="KW-0804">Transcription</keyword>
<evidence type="ECO:0000256" key="8">
    <source>
        <dbReference type="PROSITE-ProRule" id="PRU00169"/>
    </source>
</evidence>
<dbReference type="InterPro" id="IPR001789">
    <property type="entry name" value="Sig_transdc_resp-reg_receiver"/>
</dbReference>
<evidence type="ECO:0000313" key="12">
    <source>
        <dbReference type="Proteomes" id="UP001596028"/>
    </source>
</evidence>
<dbReference type="Gene3D" id="1.10.10.60">
    <property type="entry name" value="Homeodomain-like"/>
    <property type="match status" value="2"/>
</dbReference>
<dbReference type="CDD" id="cd17536">
    <property type="entry name" value="REC_YesN-like"/>
    <property type="match status" value="1"/>
</dbReference>
<feature type="modified residue" description="4-aspartylphosphate" evidence="8">
    <location>
        <position position="54"/>
    </location>
</feature>
<comment type="caution">
    <text evidence="11">The sequence shown here is derived from an EMBL/GenBank/DDBJ whole genome shotgun (WGS) entry which is preliminary data.</text>
</comment>
<dbReference type="Pfam" id="PF00072">
    <property type="entry name" value="Response_reg"/>
    <property type="match status" value="1"/>
</dbReference>
<reference evidence="12" key="1">
    <citation type="journal article" date="2019" name="Int. J. Syst. Evol. Microbiol.">
        <title>The Global Catalogue of Microorganisms (GCM) 10K type strain sequencing project: providing services to taxonomists for standard genome sequencing and annotation.</title>
        <authorList>
            <consortium name="The Broad Institute Genomics Platform"/>
            <consortium name="The Broad Institute Genome Sequencing Center for Infectious Disease"/>
            <person name="Wu L."/>
            <person name="Ma J."/>
        </authorList>
    </citation>
    <scope>NUCLEOTIDE SEQUENCE [LARGE SCALE GENOMIC DNA]</scope>
    <source>
        <strain evidence="12">CCUG 49571</strain>
    </source>
</reference>
<proteinExistence type="predicted"/>
<organism evidence="11 12">
    <name type="scientific">Cohnella hongkongensis</name>
    <dbReference type="NCBI Taxonomy" id="178337"/>
    <lineage>
        <taxon>Bacteria</taxon>
        <taxon>Bacillati</taxon>
        <taxon>Bacillota</taxon>
        <taxon>Bacilli</taxon>
        <taxon>Bacillales</taxon>
        <taxon>Paenibacillaceae</taxon>
        <taxon>Cohnella</taxon>
    </lineage>
</organism>
<dbReference type="RefSeq" id="WP_378100782.1">
    <property type="nucleotide sequence ID" value="NZ_JBHSEP010000022.1"/>
</dbReference>
<keyword evidence="6" id="KW-0238">DNA-binding</keyword>
<evidence type="ECO:0000313" key="11">
    <source>
        <dbReference type="EMBL" id="MFC4601106.1"/>
    </source>
</evidence>
<dbReference type="InterPro" id="IPR051552">
    <property type="entry name" value="HptR"/>
</dbReference>
<evidence type="ECO:0000259" key="10">
    <source>
        <dbReference type="PROSITE" id="PS50110"/>
    </source>
</evidence>
<protein>
    <submittedName>
        <fullName evidence="11">Response regulator</fullName>
    </submittedName>
</protein>
<dbReference type="PROSITE" id="PS01124">
    <property type="entry name" value="HTH_ARAC_FAMILY_2"/>
    <property type="match status" value="1"/>
</dbReference>
<evidence type="ECO:0000256" key="5">
    <source>
        <dbReference type="ARBA" id="ARBA00023015"/>
    </source>
</evidence>
<dbReference type="InterPro" id="IPR011006">
    <property type="entry name" value="CheY-like_superfamily"/>
</dbReference>
<evidence type="ECO:0000256" key="2">
    <source>
        <dbReference type="ARBA" id="ARBA00022490"/>
    </source>
</evidence>
<dbReference type="SMART" id="SM00448">
    <property type="entry name" value="REC"/>
    <property type="match status" value="1"/>
</dbReference>
<evidence type="ECO:0000256" key="6">
    <source>
        <dbReference type="ARBA" id="ARBA00023125"/>
    </source>
</evidence>
<keyword evidence="5" id="KW-0805">Transcription regulation</keyword>
<keyword evidence="12" id="KW-1185">Reference proteome</keyword>
<dbReference type="InterPro" id="IPR041522">
    <property type="entry name" value="CdaR_GGDEF"/>
</dbReference>
<dbReference type="PANTHER" id="PTHR42713:SF3">
    <property type="entry name" value="TRANSCRIPTIONAL REGULATORY PROTEIN HPTR"/>
    <property type="match status" value="1"/>
</dbReference>
<gene>
    <name evidence="11" type="ORF">ACFO3S_22885</name>
</gene>
<dbReference type="Pfam" id="PF12833">
    <property type="entry name" value="HTH_18"/>
    <property type="match status" value="1"/>
</dbReference>
<keyword evidence="2" id="KW-0963">Cytoplasm</keyword>
<keyword evidence="4" id="KW-0902">Two-component regulatory system</keyword>
<dbReference type="InterPro" id="IPR009057">
    <property type="entry name" value="Homeodomain-like_sf"/>
</dbReference>
<evidence type="ECO:0000256" key="3">
    <source>
        <dbReference type="ARBA" id="ARBA00022553"/>
    </source>
</evidence>
<dbReference type="EMBL" id="JBHSEP010000022">
    <property type="protein sequence ID" value="MFC4601106.1"/>
    <property type="molecule type" value="Genomic_DNA"/>
</dbReference>
<dbReference type="InterPro" id="IPR020449">
    <property type="entry name" value="Tscrpt_reg_AraC-type_HTH"/>
</dbReference>
<dbReference type="PROSITE" id="PS50110">
    <property type="entry name" value="RESPONSE_REGULATORY"/>
    <property type="match status" value="1"/>
</dbReference>
<dbReference type="SUPFAM" id="SSF46689">
    <property type="entry name" value="Homeodomain-like"/>
    <property type="match status" value="2"/>
</dbReference>
<feature type="domain" description="HTH araC/xylS-type" evidence="9">
    <location>
        <begin position="433"/>
        <end position="531"/>
    </location>
</feature>
<evidence type="ECO:0000256" key="4">
    <source>
        <dbReference type="ARBA" id="ARBA00023012"/>
    </source>
</evidence>
<dbReference type="SMART" id="SM00342">
    <property type="entry name" value="HTH_ARAC"/>
    <property type="match status" value="1"/>
</dbReference>
<keyword evidence="3 8" id="KW-0597">Phosphoprotein</keyword>
<sequence length="532" mass="61123">MKVMVIDDEPIVCVGLRKLVPWEQHGFEWLGTAENGLDALRQMESRRPDLIIVDCRMPLMDGLQLLREVSERQIPLKSVILSSHDEFMYAQQALQLGASDYLLKPPDLERFLEVVLRVKKEWEAEKALKQQMQDHFPVMVERFLHSLVDGAKQKMSLFREKTKFFGLALHPGAFRVCLLEIEDETGRLDHYSVEDQHLIHFAVANIIEETFEEWTEKALLQKQSRRFVLLLNEAEEGEDRQKPLLPQLRQLIANVRNTLRLGMTIGVSQRYSSLLNDCKSAYDNAKTALRYKYYTGANEAICMDDLGNEQALAGSGRDASAFSEEELLLSLRVCDENGLETWLAAFSAYLKSRSFTQHETKTLSLQQMIAATHVLVEMHPQLQLDELMSTRDMERIFQAGTIDELLRLLRSFLQDLLATTQSLRRSGKNAVIEKAKAYIQENYASNLTLETIASEVFLSPVYLSFLFKQVEAVNITDYITQVRIDRAKTLLRTTNGKTYEIAGRVGYQDDKYFARIFKKKVGMTPSEFRSQQ</sequence>
<feature type="domain" description="Response regulatory" evidence="10">
    <location>
        <begin position="2"/>
        <end position="119"/>
    </location>
</feature>
<dbReference type="SUPFAM" id="SSF52172">
    <property type="entry name" value="CheY-like"/>
    <property type="match status" value="1"/>
</dbReference>
<accession>A0ABV9FGJ4</accession>
<dbReference type="Gene3D" id="3.40.50.2300">
    <property type="match status" value="1"/>
</dbReference>
<evidence type="ECO:0000256" key="1">
    <source>
        <dbReference type="ARBA" id="ARBA00004496"/>
    </source>
</evidence>
<dbReference type="PRINTS" id="PR00032">
    <property type="entry name" value="HTHARAC"/>
</dbReference>
<dbReference type="Proteomes" id="UP001596028">
    <property type="component" value="Unassembled WGS sequence"/>
</dbReference>
<dbReference type="PANTHER" id="PTHR42713">
    <property type="entry name" value="HISTIDINE KINASE-RELATED"/>
    <property type="match status" value="1"/>
</dbReference>
<evidence type="ECO:0000259" key="9">
    <source>
        <dbReference type="PROSITE" id="PS01124"/>
    </source>
</evidence>